<name>A0A423WBB1_CYTCH</name>
<reference evidence="1 2" key="1">
    <citation type="submission" date="2015-09" db="EMBL/GenBank/DDBJ databases">
        <title>Host preference determinants of Valsa canker pathogens revealed by comparative genomics.</title>
        <authorList>
            <person name="Yin Z."/>
            <person name="Huang L."/>
        </authorList>
    </citation>
    <scope>NUCLEOTIDE SEQUENCE [LARGE SCALE GENOMIC DNA]</scope>
    <source>
        <strain evidence="1 2">YSFL</strain>
    </source>
</reference>
<gene>
    <name evidence="1" type="ORF">VSDG_03202</name>
</gene>
<sequence>MDSRYQGLRSWPHPWVAMPRFYMPVHIAQGHKESRGNSRGDTAGDACPCSLKAILASTANRVAQGTREISRGLPCGTFVSRLGGDISIVP</sequence>
<dbReference type="AlphaFoldDB" id="A0A423WBB1"/>
<dbReference type="EMBL" id="LJZO01000008">
    <property type="protein sequence ID" value="ROW00652.1"/>
    <property type="molecule type" value="Genomic_DNA"/>
</dbReference>
<dbReference type="Proteomes" id="UP000284375">
    <property type="component" value="Unassembled WGS sequence"/>
</dbReference>
<evidence type="ECO:0000313" key="1">
    <source>
        <dbReference type="EMBL" id="ROW00652.1"/>
    </source>
</evidence>
<organism evidence="1 2">
    <name type="scientific">Cytospora chrysosperma</name>
    <name type="common">Cytospora canker fungus</name>
    <name type="synonym">Sphaeria chrysosperma</name>
    <dbReference type="NCBI Taxonomy" id="252740"/>
    <lineage>
        <taxon>Eukaryota</taxon>
        <taxon>Fungi</taxon>
        <taxon>Dikarya</taxon>
        <taxon>Ascomycota</taxon>
        <taxon>Pezizomycotina</taxon>
        <taxon>Sordariomycetes</taxon>
        <taxon>Sordariomycetidae</taxon>
        <taxon>Diaporthales</taxon>
        <taxon>Cytosporaceae</taxon>
        <taxon>Cytospora</taxon>
    </lineage>
</organism>
<protein>
    <submittedName>
        <fullName evidence="1">Uncharacterized protein</fullName>
    </submittedName>
</protein>
<keyword evidence="2" id="KW-1185">Reference proteome</keyword>
<accession>A0A423WBB1</accession>
<comment type="caution">
    <text evidence="1">The sequence shown here is derived from an EMBL/GenBank/DDBJ whole genome shotgun (WGS) entry which is preliminary data.</text>
</comment>
<proteinExistence type="predicted"/>
<evidence type="ECO:0000313" key="2">
    <source>
        <dbReference type="Proteomes" id="UP000284375"/>
    </source>
</evidence>